<dbReference type="Proteomes" id="UP000016888">
    <property type="component" value="Segment"/>
</dbReference>
<evidence type="ECO:0000313" key="1">
    <source>
        <dbReference type="EMBL" id="BAN92318.1"/>
    </source>
</evidence>
<keyword evidence="2" id="KW-1185">Reference proteome</keyword>
<evidence type="ECO:0000313" key="2">
    <source>
        <dbReference type="Proteomes" id="UP000016888"/>
    </source>
</evidence>
<dbReference type="KEGG" id="vg:17699634"/>
<protein>
    <submittedName>
        <fullName evidence="1">Uncharacterized protein</fullName>
    </submittedName>
</protein>
<dbReference type="InterPro" id="IPR057004">
    <property type="entry name" value="Gp90-like"/>
</dbReference>
<reference evidence="1 2" key="1">
    <citation type="submission" date="2013-09" db="EMBL/GenBank/DDBJ databases">
        <title>Genomic characterization of Ralstonia solanacearum phage phiRSB3.</title>
        <authorList>
            <person name="Kawasaki T."/>
            <person name="Matsunami M."/>
            <person name="Fujie M."/>
            <person name="Yamada T."/>
        </authorList>
    </citation>
    <scope>NUCLEOTIDE SEQUENCE [LARGE SCALE GENOMIC DNA]</scope>
</reference>
<name>U3TK62_9CAUD</name>
<dbReference type="GeneID" id="17699634"/>
<dbReference type="EMBL" id="AB854109">
    <property type="protein sequence ID" value="BAN92318.1"/>
    <property type="molecule type" value="Genomic_DNA"/>
</dbReference>
<dbReference type="Pfam" id="PF23790">
    <property type="entry name" value="Kyano_Gp96"/>
    <property type="match status" value="1"/>
</dbReference>
<organism evidence="1 2">
    <name type="scientific">Ralstonia phage RSB3</name>
    <dbReference type="NCBI Taxonomy" id="1402875"/>
    <lineage>
        <taxon>Viruses</taxon>
        <taxon>Duplodnaviria</taxon>
        <taxon>Heunggongvirae</taxon>
        <taxon>Uroviricota</taxon>
        <taxon>Caudoviricetes</taxon>
        <taxon>Autographivirales</taxon>
        <taxon>Autoscriptoviridae</taxon>
        <taxon>Jiaoyazivirus</taxon>
        <taxon>Jiaoyazivirus RSB3</taxon>
    </lineage>
</organism>
<accession>U3TK62</accession>
<sequence>MPKTVLGTFTSRKIEQEMVDAVWYMRDWKGDNTEVVKVEDMHGVRMNVLLHGNHIATWWPRTNTHTCGKLEVNEVTLRIWPSNTTISRLRALGADIRVDRGTVLLDNIGVAER</sequence>
<proteinExistence type="predicted"/>
<dbReference type="RefSeq" id="YP_008853895.1">
    <property type="nucleotide sequence ID" value="NC_022917.1"/>
</dbReference>